<sequence>MPKAPANSAVRKADPVLQSLFDVQEATLPNGLRVRLLANHDTPVVSLYTFFQVGSRNERPGITGISHLFEHMMFNGAKKYGPKKFDQVLESNGGRSNAYTSTDMTVYYEDFASDALETVLDLESDRMRSLRINDEALESERQVVMEERRVRVDNDITGIMDEELGTLIWKAHAYRWPVIGWEKDIENISREDCEQYFRTYYAPNNAVLYICGDIDPKKTLALVRRYYGDIPKGPTPEPVLNAEPVQKGERRAEVRHPAQSPAVMLAWQGPAGRDEDTLVLDIIQYALTKGEGSRLVKKLVYETQLAVSVMVDWGWRVDPGAIIVYLELKQDSDPRKVEEALYAELARVAAEGLTERELQKAKNNLRADHLRELATNSGRAHAMGHYEALLGSWRDGLTLPSVYAAITNEQVKAVAAKYFAPERRSVVTLIPAPGGATDEAADGAADGKDAE</sequence>
<dbReference type="GO" id="GO:0046872">
    <property type="term" value="F:metal ion binding"/>
    <property type="evidence" value="ECO:0007669"/>
    <property type="project" value="InterPro"/>
</dbReference>
<keyword evidence="4" id="KW-0862">Zinc</keyword>
<dbReference type="Gene3D" id="3.30.830.10">
    <property type="entry name" value="Metalloenzyme, LuxS/M16 peptidase-like"/>
    <property type="match status" value="2"/>
</dbReference>
<dbReference type="SUPFAM" id="SSF63411">
    <property type="entry name" value="LuxS/MPP-like metallohydrolase"/>
    <property type="match status" value="2"/>
</dbReference>
<evidence type="ECO:0000259" key="8">
    <source>
        <dbReference type="Pfam" id="PF05193"/>
    </source>
</evidence>
<dbReference type="InterPro" id="IPR011765">
    <property type="entry name" value="Pept_M16_N"/>
</dbReference>
<feature type="compositionally biased region" description="Low complexity" evidence="6">
    <location>
        <begin position="432"/>
        <end position="444"/>
    </location>
</feature>
<evidence type="ECO:0000256" key="4">
    <source>
        <dbReference type="ARBA" id="ARBA00022833"/>
    </source>
</evidence>
<evidence type="ECO:0000256" key="5">
    <source>
        <dbReference type="ARBA" id="ARBA00023049"/>
    </source>
</evidence>
<keyword evidence="3" id="KW-0378">Hydrolase</keyword>
<keyword evidence="5" id="KW-0482">Metalloprotease</keyword>
<organism evidence="9 10">
    <name type="scientific">Archangium violaceum Cb vi76</name>
    <dbReference type="NCBI Taxonomy" id="1406225"/>
    <lineage>
        <taxon>Bacteria</taxon>
        <taxon>Pseudomonadati</taxon>
        <taxon>Myxococcota</taxon>
        <taxon>Myxococcia</taxon>
        <taxon>Myxococcales</taxon>
        <taxon>Cystobacterineae</taxon>
        <taxon>Archangiaceae</taxon>
        <taxon>Archangium</taxon>
    </lineage>
</organism>
<comment type="similarity">
    <text evidence="1">Belongs to the peptidase M16 family.</text>
</comment>
<dbReference type="GO" id="GO:0008237">
    <property type="term" value="F:metallopeptidase activity"/>
    <property type="evidence" value="ECO:0007669"/>
    <property type="project" value="UniProtKB-KW"/>
</dbReference>
<evidence type="ECO:0000256" key="1">
    <source>
        <dbReference type="ARBA" id="ARBA00007261"/>
    </source>
</evidence>
<dbReference type="RefSeq" id="WP_043409978.1">
    <property type="nucleotide sequence ID" value="NZ_JPMI01000304.1"/>
</dbReference>
<dbReference type="EMBL" id="JPMI01000304">
    <property type="protein sequence ID" value="KFA88078.1"/>
    <property type="molecule type" value="Genomic_DNA"/>
</dbReference>
<accession>A0A084SHZ3</accession>
<dbReference type="Proteomes" id="UP000028547">
    <property type="component" value="Unassembled WGS sequence"/>
</dbReference>
<dbReference type="Pfam" id="PF00675">
    <property type="entry name" value="Peptidase_M16"/>
    <property type="match status" value="1"/>
</dbReference>
<name>A0A084SHZ3_9BACT</name>
<evidence type="ECO:0000256" key="2">
    <source>
        <dbReference type="ARBA" id="ARBA00022670"/>
    </source>
</evidence>
<evidence type="ECO:0000256" key="6">
    <source>
        <dbReference type="SAM" id="MobiDB-lite"/>
    </source>
</evidence>
<dbReference type="InterPro" id="IPR011249">
    <property type="entry name" value="Metalloenz_LuxS/M16"/>
</dbReference>
<reference evidence="9 10" key="1">
    <citation type="submission" date="2014-07" db="EMBL/GenBank/DDBJ databases">
        <title>Draft Genome Sequence of Gephyronic Acid Producer, Cystobacter violaceus Strain Cb vi76.</title>
        <authorList>
            <person name="Stevens D.C."/>
            <person name="Young J."/>
            <person name="Carmichael R."/>
            <person name="Tan J."/>
            <person name="Taylor R.E."/>
        </authorList>
    </citation>
    <scope>NUCLEOTIDE SEQUENCE [LARGE SCALE GENOMIC DNA]</scope>
    <source>
        <strain evidence="9 10">Cb vi76</strain>
    </source>
</reference>
<protein>
    <submittedName>
        <fullName evidence="9">Peptidase M16</fullName>
    </submittedName>
</protein>
<proteinExistence type="inferred from homology"/>
<gene>
    <name evidence="9" type="ORF">Q664_43550</name>
</gene>
<dbReference type="PANTHER" id="PTHR43690">
    <property type="entry name" value="NARDILYSIN"/>
    <property type="match status" value="1"/>
</dbReference>
<evidence type="ECO:0000313" key="10">
    <source>
        <dbReference type="Proteomes" id="UP000028547"/>
    </source>
</evidence>
<evidence type="ECO:0000256" key="3">
    <source>
        <dbReference type="ARBA" id="ARBA00022801"/>
    </source>
</evidence>
<keyword evidence="2" id="KW-0645">Protease</keyword>
<dbReference type="InterPro" id="IPR007863">
    <property type="entry name" value="Peptidase_M16_C"/>
</dbReference>
<dbReference type="PANTHER" id="PTHR43690:SF17">
    <property type="entry name" value="PROTEIN YHJJ"/>
    <property type="match status" value="1"/>
</dbReference>
<dbReference type="AlphaFoldDB" id="A0A084SHZ3"/>
<dbReference type="Pfam" id="PF05193">
    <property type="entry name" value="Peptidase_M16_C"/>
    <property type="match status" value="1"/>
</dbReference>
<feature type="region of interest" description="Disordered" evidence="6">
    <location>
        <begin position="432"/>
        <end position="451"/>
    </location>
</feature>
<comment type="caution">
    <text evidence="9">The sequence shown here is derived from an EMBL/GenBank/DDBJ whole genome shotgun (WGS) entry which is preliminary data.</text>
</comment>
<evidence type="ECO:0000259" key="7">
    <source>
        <dbReference type="Pfam" id="PF00675"/>
    </source>
</evidence>
<dbReference type="GO" id="GO:0006508">
    <property type="term" value="P:proteolysis"/>
    <property type="evidence" value="ECO:0007669"/>
    <property type="project" value="UniProtKB-KW"/>
</dbReference>
<feature type="domain" description="Peptidase M16 C-terminal" evidence="8">
    <location>
        <begin position="187"/>
        <end position="365"/>
    </location>
</feature>
<evidence type="ECO:0000313" key="9">
    <source>
        <dbReference type="EMBL" id="KFA88078.1"/>
    </source>
</evidence>
<feature type="domain" description="Peptidase M16 N-terminal" evidence="7">
    <location>
        <begin position="36"/>
        <end position="162"/>
    </location>
</feature>
<dbReference type="InterPro" id="IPR050626">
    <property type="entry name" value="Peptidase_M16"/>
</dbReference>